<name>A0A251UWC3_HELAN</name>
<dbReference type="AlphaFoldDB" id="A0A251UWC3"/>
<evidence type="ECO:0000313" key="8">
    <source>
        <dbReference type="EMBL" id="OTG27349.1"/>
    </source>
</evidence>
<dbReference type="SUPFAM" id="SSF52058">
    <property type="entry name" value="L domain-like"/>
    <property type="match status" value="1"/>
</dbReference>
<evidence type="ECO:0000256" key="6">
    <source>
        <dbReference type="ARBA" id="ARBA00023180"/>
    </source>
</evidence>
<comment type="subcellular location">
    <subcellularLocation>
        <location evidence="1">Membrane</location>
        <topology evidence="1">Single-pass type I membrane protein</topology>
    </subcellularLocation>
</comment>
<keyword evidence="7" id="KW-0723">Serine/threonine-protein kinase</keyword>
<evidence type="ECO:0000256" key="3">
    <source>
        <dbReference type="ARBA" id="ARBA00022729"/>
    </source>
</evidence>
<reference evidence="7" key="3">
    <citation type="submission" date="2020-06" db="EMBL/GenBank/DDBJ databases">
        <title>Helianthus annuus Genome sequencing and assembly Release 2.</title>
        <authorList>
            <person name="Gouzy J."/>
            <person name="Langlade N."/>
            <person name="Munos S."/>
        </authorList>
    </citation>
    <scope>NUCLEOTIDE SEQUENCE</scope>
    <source>
        <tissue evidence="7">Leaves</tissue>
    </source>
</reference>
<dbReference type="InParanoid" id="A0A251UWC3"/>
<evidence type="ECO:0000256" key="4">
    <source>
        <dbReference type="ARBA" id="ARBA00022989"/>
    </source>
</evidence>
<keyword evidence="6" id="KW-0325">Glycoprotein</keyword>
<dbReference type="Gene3D" id="3.80.10.10">
    <property type="entry name" value="Ribonuclease Inhibitor"/>
    <property type="match status" value="1"/>
</dbReference>
<gene>
    <name evidence="8" type="ORF">HannXRQ_Chr04g0099051</name>
    <name evidence="7" type="ORF">HanXRQr2_Chr02g0073791</name>
</gene>
<keyword evidence="7" id="KW-0418">Kinase</keyword>
<dbReference type="PANTHER" id="PTHR48063">
    <property type="entry name" value="LRR RECEPTOR-LIKE KINASE"/>
    <property type="match status" value="1"/>
</dbReference>
<evidence type="ECO:0000313" key="7">
    <source>
        <dbReference type="EMBL" id="KAF5819101.1"/>
    </source>
</evidence>
<reference evidence="8" key="2">
    <citation type="submission" date="2017-02" db="EMBL/GenBank/DDBJ databases">
        <title>Sunflower complete genome.</title>
        <authorList>
            <person name="Langlade N."/>
            <person name="Munos S."/>
        </authorList>
    </citation>
    <scope>NUCLEOTIDE SEQUENCE [LARGE SCALE GENOMIC DNA]</scope>
    <source>
        <tissue evidence="8">Leaves</tissue>
    </source>
</reference>
<dbReference type="Gramene" id="mRNA:HanXRQr2_Chr02g0073791">
    <property type="protein sequence ID" value="CDS:HanXRQr2_Chr02g0073791.1"/>
    <property type="gene ID" value="HanXRQr2_Chr02g0073791"/>
</dbReference>
<dbReference type="EMBL" id="CM007893">
    <property type="protein sequence ID" value="OTG27349.1"/>
    <property type="molecule type" value="Genomic_DNA"/>
</dbReference>
<dbReference type="InterPro" id="IPR046956">
    <property type="entry name" value="RLP23-like"/>
</dbReference>
<organism evidence="8 9">
    <name type="scientific">Helianthus annuus</name>
    <name type="common">Common sunflower</name>
    <dbReference type="NCBI Taxonomy" id="4232"/>
    <lineage>
        <taxon>Eukaryota</taxon>
        <taxon>Viridiplantae</taxon>
        <taxon>Streptophyta</taxon>
        <taxon>Embryophyta</taxon>
        <taxon>Tracheophyta</taxon>
        <taxon>Spermatophyta</taxon>
        <taxon>Magnoliopsida</taxon>
        <taxon>eudicotyledons</taxon>
        <taxon>Gunneridae</taxon>
        <taxon>Pentapetalae</taxon>
        <taxon>asterids</taxon>
        <taxon>campanulids</taxon>
        <taxon>Asterales</taxon>
        <taxon>Asteraceae</taxon>
        <taxon>Asteroideae</taxon>
        <taxon>Heliantheae alliance</taxon>
        <taxon>Heliantheae</taxon>
        <taxon>Helianthus</taxon>
    </lineage>
</organism>
<protein>
    <submittedName>
        <fullName evidence="7">Non-specific serine/threonine protein kinase</fullName>
        <ecNumber evidence="7">2.7.11.1</ecNumber>
    </submittedName>
    <submittedName>
        <fullName evidence="8">Putative leucine-rich repeat domain, L domain-like protein</fullName>
    </submittedName>
</protein>
<keyword evidence="7" id="KW-0808">Transferase</keyword>
<evidence type="ECO:0000256" key="1">
    <source>
        <dbReference type="ARBA" id="ARBA00004479"/>
    </source>
</evidence>
<keyword evidence="3" id="KW-0732">Signal</keyword>
<keyword evidence="5" id="KW-0472">Membrane</keyword>
<proteinExistence type="predicted"/>
<dbReference type="Pfam" id="PF00560">
    <property type="entry name" value="LRR_1"/>
    <property type="match status" value="1"/>
</dbReference>
<keyword evidence="2" id="KW-0812">Transmembrane</keyword>
<keyword evidence="4" id="KW-1133">Transmembrane helix</keyword>
<dbReference type="EC" id="2.7.11.1" evidence="7"/>
<evidence type="ECO:0000313" key="9">
    <source>
        <dbReference type="Proteomes" id="UP000215914"/>
    </source>
</evidence>
<evidence type="ECO:0000256" key="5">
    <source>
        <dbReference type="ARBA" id="ARBA00023136"/>
    </source>
</evidence>
<accession>A0A251UWC3</accession>
<dbReference type="PANTHER" id="PTHR48063:SF103">
    <property type="entry name" value="LEUCINE-RICH RECEPTOR-LIKE KINASE FAMILY PROTEIN"/>
    <property type="match status" value="1"/>
</dbReference>
<dbReference type="InterPro" id="IPR032675">
    <property type="entry name" value="LRR_dom_sf"/>
</dbReference>
<dbReference type="GO" id="GO:0004674">
    <property type="term" value="F:protein serine/threonine kinase activity"/>
    <property type="evidence" value="ECO:0007669"/>
    <property type="project" value="UniProtKB-KW"/>
</dbReference>
<keyword evidence="9" id="KW-1185">Reference proteome</keyword>
<evidence type="ECO:0000256" key="2">
    <source>
        <dbReference type="ARBA" id="ARBA00022692"/>
    </source>
</evidence>
<dbReference type="GO" id="GO:0016020">
    <property type="term" value="C:membrane"/>
    <property type="evidence" value="ECO:0007669"/>
    <property type="project" value="UniProtKB-SubCell"/>
</dbReference>
<dbReference type="Proteomes" id="UP000215914">
    <property type="component" value="Chromosome 4"/>
</dbReference>
<dbReference type="EMBL" id="MNCJ02000317">
    <property type="protein sequence ID" value="KAF5819101.1"/>
    <property type="molecule type" value="Genomic_DNA"/>
</dbReference>
<dbReference type="InterPro" id="IPR001611">
    <property type="entry name" value="Leu-rich_rpt"/>
</dbReference>
<reference evidence="7 9" key="1">
    <citation type="journal article" date="2017" name="Nature">
        <title>The sunflower genome provides insights into oil metabolism, flowering and Asterid evolution.</title>
        <authorList>
            <person name="Badouin H."/>
            <person name="Gouzy J."/>
            <person name="Grassa C.J."/>
            <person name="Murat F."/>
            <person name="Staton S.E."/>
            <person name="Cottret L."/>
            <person name="Lelandais-Briere C."/>
            <person name="Owens G.L."/>
            <person name="Carrere S."/>
            <person name="Mayjonade B."/>
            <person name="Legrand L."/>
            <person name="Gill N."/>
            <person name="Kane N.C."/>
            <person name="Bowers J.E."/>
            <person name="Hubner S."/>
            <person name="Bellec A."/>
            <person name="Berard A."/>
            <person name="Berges H."/>
            <person name="Blanchet N."/>
            <person name="Boniface M.C."/>
            <person name="Brunel D."/>
            <person name="Catrice O."/>
            <person name="Chaidir N."/>
            <person name="Claudel C."/>
            <person name="Donnadieu C."/>
            <person name="Faraut T."/>
            <person name="Fievet G."/>
            <person name="Helmstetter N."/>
            <person name="King M."/>
            <person name="Knapp S.J."/>
            <person name="Lai Z."/>
            <person name="Le Paslier M.C."/>
            <person name="Lippi Y."/>
            <person name="Lorenzon L."/>
            <person name="Mandel J.R."/>
            <person name="Marage G."/>
            <person name="Marchand G."/>
            <person name="Marquand E."/>
            <person name="Bret-Mestries E."/>
            <person name="Morien E."/>
            <person name="Nambeesan S."/>
            <person name="Nguyen T."/>
            <person name="Pegot-Espagnet P."/>
            <person name="Pouilly N."/>
            <person name="Raftis F."/>
            <person name="Sallet E."/>
            <person name="Schiex T."/>
            <person name="Thomas J."/>
            <person name="Vandecasteele C."/>
            <person name="Vares D."/>
            <person name="Vear F."/>
            <person name="Vautrin S."/>
            <person name="Crespi M."/>
            <person name="Mangin B."/>
            <person name="Burke J.M."/>
            <person name="Salse J."/>
            <person name="Munos S."/>
            <person name="Vincourt P."/>
            <person name="Rieseberg L.H."/>
            <person name="Langlade N.B."/>
        </authorList>
    </citation>
    <scope>NUCLEOTIDE SEQUENCE [LARGE SCALE GENOMIC DNA]</scope>
    <source>
        <strain evidence="9">cv. SF193</strain>
        <tissue evidence="7">Leaves</tissue>
    </source>
</reference>
<sequence length="212" mass="23646">MAQLRYLYLDSNDFTGTIPPEFGNLTSLQDLSLGLLTSCTIENLDWLSYMSSLEELDISGTSLAKANNWVNGILNLKKLSFLVLDDCDVSYVMHPYSYSSINTSSTSIRILTLGNNNKLNSSMYHWLSPLTSNKLVSLGLYGNKLEGIPKYLGNLFRLIALRFYNNSMPINFPDFLKNLTGCASLALKMLDASSSQFTGYPKIFFPTIFGPI</sequence>